<name>U5MRC8_CLOSA</name>
<dbReference type="Proteomes" id="UP000017118">
    <property type="component" value="Chromosome"/>
</dbReference>
<gene>
    <name evidence="1" type="ORF">CLSA_c23800</name>
</gene>
<accession>U5MRC8</accession>
<keyword evidence="2" id="KW-1185">Reference proteome</keyword>
<dbReference type="PATRIC" id="fig|1345695.10.peg.353"/>
<evidence type="ECO:0000313" key="1">
    <source>
        <dbReference type="EMBL" id="AGX43354.1"/>
    </source>
</evidence>
<dbReference type="AlphaFoldDB" id="U5MRC8"/>
<organism evidence="1 2">
    <name type="scientific">Clostridium saccharobutylicum DSM 13864</name>
    <dbReference type="NCBI Taxonomy" id="1345695"/>
    <lineage>
        <taxon>Bacteria</taxon>
        <taxon>Bacillati</taxon>
        <taxon>Bacillota</taxon>
        <taxon>Clostridia</taxon>
        <taxon>Eubacteriales</taxon>
        <taxon>Clostridiaceae</taxon>
        <taxon>Clostridium</taxon>
    </lineage>
</organism>
<dbReference type="RefSeq" id="WP_022746504.1">
    <property type="nucleotide sequence ID" value="NC_022571.1"/>
</dbReference>
<reference evidence="1 2" key="1">
    <citation type="journal article" date="2013" name="Genome Announc.">
        <title>Complete Genome Sequence of the Solvent Producer Clostridium saccharobutylicum NCP262 (DSM 13864).</title>
        <authorList>
            <person name="Poehlein A."/>
            <person name="Hartwich K."/>
            <person name="Krabben P."/>
            <person name="Ehrenreich A."/>
            <person name="Liebl W."/>
            <person name="Durre P."/>
            <person name="Gottschalk G."/>
            <person name="Daniel R."/>
        </authorList>
    </citation>
    <scope>NUCLEOTIDE SEQUENCE [LARGE SCALE GENOMIC DNA]</scope>
    <source>
        <strain evidence="1">DSM 13864</strain>
    </source>
</reference>
<evidence type="ECO:0000313" key="2">
    <source>
        <dbReference type="Proteomes" id="UP000017118"/>
    </source>
</evidence>
<protein>
    <submittedName>
        <fullName evidence="1">Uncharacterized protein</fullName>
    </submittedName>
</protein>
<dbReference type="HOGENOM" id="CLU_2896181_0_0_9"/>
<dbReference type="GeneID" id="55474805"/>
<proteinExistence type="predicted"/>
<sequence>MPKINKKLMILLNLQRHRGKYSFIRANEKAEKVGDTNTATITSNTTNTDSSTNNTTTITTKC</sequence>
<dbReference type="EMBL" id="CP006721">
    <property type="protein sequence ID" value="AGX43354.1"/>
    <property type="molecule type" value="Genomic_DNA"/>
</dbReference>
<dbReference type="KEGG" id="csb:CLSA_c23800"/>